<dbReference type="OrthoDB" id="8477532at2"/>
<keyword evidence="1" id="KW-1133">Transmembrane helix</keyword>
<keyword evidence="1" id="KW-0812">Transmembrane</keyword>
<dbReference type="EMBL" id="LR215037">
    <property type="protein sequence ID" value="VEU75547.1"/>
    <property type="molecule type" value="Genomic_DNA"/>
</dbReference>
<reference evidence="2 3" key="1">
    <citation type="submission" date="2019-01" db="EMBL/GenBank/DDBJ databases">
        <authorList>
            <consortium name="Pathogen Informatics"/>
        </authorList>
    </citation>
    <scope>NUCLEOTIDE SEQUENCE [LARGE SCALE GENOMIC DNA]</scope>
    <source>
        <strain evidence="2 3">NCTC10168</strain>
    </source>
</reference>
<organism evidence="2 3">
    <name type="scientific">Mycoplasmopsis maculosa</name>
    <dbReference type="NCBI Taxonomy" id="114885"/>
    <lineage>
        <taxon>Bacteria</taxon>
        <taxon>Bacillati</taxon>
        <taxon>Mycoplasmatota</taxon>
        <taxon>Mycoplasmoidales</taxon>
        <taxon>Metamycoplasmataceae</taxon>
        <taxon>Mycoplasmopsis</taxon>
    </lineage>
</organism>
<name>A0A449B4L8_9BACT</name>
<dbReference type="Proteomes" id="UP000290243">
    <property type="component" value="Chromosome"/>
</dbReference>
<protein>
    <submittedName>
        <fullName evidence="2">Uncharacterized protein</fullName>
    </submittedName>
</protein>
<keyword evidence="1" id="KW-0472">Membrane</keyword>
<accession>A0A449B4L8</accession>
<sequence length="592" mass="69486">MKENFNAIDEIDYDPIEAYNKNFKTKHKELSKKYINDIIEQSGIDVSTNKEESKKYRKYSEINDKLKRKGSIFKGILISISILTIVALLIASFLYVSLKWFGTPITLFVVFPIIFIASLSLFLTLIIKNNKIRKNNKEILIKHYEKAKELIAPVFPLIKHGIREKLLTEACSIIKFDKYLRDETLFEYKINFGFEDPYDSKNSSCVFLQSGYVLNNPFVIKKNLTMTMGTKNYYGSITISWTEYSTDANGTRRAVLRTQTLTAHVTKSYPYYNTQNVLYYLNNAAPNLKFTREFSHIEKLSEKEYKKHINKMNKVFTKMDQEAIKEGRTFKSMSGNLEFESIFNAKDRNNELEYRLLFTPLAQKSMKKVLLDKNNYGDDFSFIKFNKINALISEHLNEFPLATNEKLFYETYDVDILIDNFLKYQENYFKNIYHSFAPIFAIPLYLNTPYERNIYEEDKQMFMSEYDLEYYINLINPKLIAHENSKTQNINKIIGRYKNIESGYDEIDVISSGFDSFERVDYISVRGGDGKLHSVPVTWYEYVPVSAKSRLHVKALNKYECENDETNQNYENDSSIINMNKNSTIINFIRKM</sequence>
<evidence type="ECO:0000313" key="3">
    <source>
        <dbReference type="Proteomes" id="UP000290243"/>
    </source>
</evidence>
<feature type="transmembrane region" description="Helical" evidence="1">
    <location>
        <begin position="75"/>
        <end position="98"/>
    </location>
</feature>
<dbReference type="RefSeq" id="WP_129646742.1">
    <property type="nucleotide sequence ID" value="NZ_LR215037.1"/>
</dbReference>
<feature type="transmembrane region" description="Helical" evidence="1">
    <location>
        <begin position="104"/>
        <end position="127"/>
    </location>
</feature>
<evidence type="ECO:0000256" key="1">
    <source>
        <dbReference type="SAM" id="Phobius"/>
    </source>
</evidence>
<gene>
    <name evidence="2" type="ORF">NCTC10168_00471</name>
</gene>
<keyword evidence="3" id="KW-1185">Reference proteome</keyword>
<evidence type="ECO:0000313" key="2">
    <source>
        <dbReference type="EMBL" id="VEU75547.1"/>
    </source>
</evidence>
<dbReference type="AlphaFoldDB" id="A0A449B4L8"/>
<dbReference type="NCBIfam" id="NF046000">
    <property type="entry name" value="MAG1210_fam"/>
    <property type="match status" value="1"/>
</dbReference>
<dbReference type="KEGG" id="mmau:NCTC10168_00471"/>
<proteinExistence type="predicted"/>